<evidence type="ECO:0000256" key="4">
    <source>
        <dbReference type="ARBA" id="ARBA00023157"/>
    </source>
</evidence>
<evidence type="ECO:0000256" key="2">
    <source>
        <dbReference type="ARBA" id="ARBA00022729"/>
    </source>
</evidence>
<dbReference type="PANTHER" id="PTHR24050">
    <property type="entry name" value="PA14 DOMAIN-CONTAINING PROTEIN"/>
    <property type="match status" value="1"/>
</dbReference>
<evidence type="ECO:0000259" key="6">
    <source>
        <dbReference type="PROSITE" id="PS50026"/>
    </source>
</evidence>
<dbReference type="PROSITE" id="PS00010">
    <property type="entry name" value="ASX_HYDROXYL"/>
    <property type="match status" value="2"/>
</dbReference>
<gene>
    <name evidence="7" type="ORF">SBAD_LOCUS11987</name>
</gene>
<dbReference type="GO" id="GO:0005509">
    <property type="term" value="F:calcium ion binding"/>
    <property type="evidence" value="ECO:0007669"/>
    <property type="project" value="InterPro"/>
</dbReference>
<feature type="domain" description="EGF-like" evidence="6">
    <location>
        <begin position="10"/>
        <end position="49"/>
    </location>
</feature>
<organism evidence="9">
    <name type="scientific">Soboliphyme baturini</name>
    <dbReference type="NCBI Taxonomy" id="241478"/>
    <lineage>
        <taxon>Eukaryota</taxon>
        <taxon>Metazoa</taxon>
        <taxon>Ecdysozoa</taxon>
        <taxon>Nematoda</taxon>
        <taxon>Enoplea</taxon>
        <taxon>Dorylaimia</taxon>
        <taxon>Dioctophymatida</taxon>
        <taxon>Dioctophymatoidea</taxon>
        <taxon>Soboliphymatidae</taxon>
        <taxon>Soboliphyme</taxon>
    </lineage>
</organism>
<dbReference type="CDD" id="cd00054">
    <property type="entry name" value="EGF_CA"/>
    <property type="match status" value="2"/>
</dbReference>
<reference evidence="9" key="1">
    <citation type="submission" date="2016-06" db="UniProtKB">
        <authorList>
            <consortium name="WormBaseParasite"/>
        </authorList>
    </citation>
    <scope>IDENTIFICATION</scope>
</reference>
<dbReference type="PANTHER" id="PTHR24050:SF28">
    <property type="entry name" value="UROMODULIN-LIKE"/>
    <property type="match status" value="1"/>
</dbReference>
<comment type="caution">
    <text evidence="5">Lacks conserved residue(s) required for the propagation of feature annotation.</text>
</comment>
<reference evidence="7 8" key="2">
    <citation type="submission" date="2018-11" db="EMBL/GenBank/DDBJ databases">
        <authorList>
            <consortium name="Pathogen Informatics"/>
        </authorList>
    </citation>
    <scope>NUCLEOTIDE SEQUENCE [LARGE SCALE GENOMIC DNA]</scope>
</reference>
<dbReference type="SMART" id="SM00181">
    <property type="entry name" value="EGF"/>
    <property type="match status" value="4"/>
</dbReference>
<proteinExistence type="predicted"/>
<evidence type="ECO:0000256" key="5">
    <source>
        <dbReference type="PROSITE-ProRule" id="PRU00076"/>
    </source>
</evidence>
<keyword evidence="1 5" id="KW-0245">EGF-like domain</keyword>
<dbReference type="AlphaFoldDB" id="A0A183J7Y9"/>
<dbReference type="InterPro" id="IPR001881">
    <property type="entry name" value="EGF-like_Ca-bd_dom"/>
</dbReference>
<dbReference type="EMBL" id="UZAM01016737">
    <property type="protein sequence ID" value="VDP44535.1"/>
    <property type="molecule type" value="Genomic_DNA"/>
</dbReference>
<dbReference type="OrthoDB" id="4405280at2759"/>
<evidence type="ECO:0000256" key="3">
    <source>
        <dbReference type="ARBA" id="ARBA00022737"/>
    </source>
</evidence>
<keyword evidence="3" id="KW-0677">Repeat</keyword>
<dbReference type="SMART" id="SM00179">
    <property type="entry name" value="EGF_CA"/>
    <property type="match status" value="3"/>
</dbReference>
<dbReference type="InterPro" id="IPR052235">
    <property type="entry name" value="Nephronectin_domain"/>
</dbReference>
<evidence type="ECO:0000313" key="8">
    <source>
        <dbReference type="Proteomes" id="UP000270296"/>
    </source>
</evidence>
<dbReference type="Proteomes" id="UP000270296">
    <property type="component" value="Unassembled WGS sequence"/>
</dbReference>
<dbReference type="InterPro" id="IPR000742">
    <property type="entry name" value="EGF"/>
</dbReference>
<evidence type="ECO:0000256" key="1">
    <source>
        <dbReference type="ARBA" id="ARBA00022536"/>
    </source>
</evidence>
<evidence type="ECO:0000313" key="7">
    <source>
        <dbReference type="EMBL" id="VDP44535.1"/>
    </source>
</evidence>
<evidence type="ECO:0000313" key="9">
    <source>
        <dbReference type="WBParaSite" id="SBAD_0001238701-mRNA-1"/>
    </source>
</evidence>
<dbReference type="InterPro" id="IPR049883">
    <property type="entry name" value="NOTCH1_EGF-like"/>
</dbReference>
<keyword evidence="4" id="KW-1015">Disulfide bond</keyword>
<name>A0A183J7Y9_9BILA</name>
<dbReference type="WBParaSite" id="SBAD_0001238701-mRNA-1">
    <property type="protein sequence ID" value="SBAD_0001238701-mRNA-1"/>
    <property type="gene ID" value="SBAD_0001238701"/>
</dbReference>
<dbReference type="PROSITE" id="PS50026">
    <property type="entry name" value="EGF_3"/>
    <property type="match status" value="3"/>
</dbReference>
<dbReference type="InterPro" id="IPR000152">
    <property type="entry name" value="EGF-type_Asp/Asn_hydroxyl_site"/>
</dbReference>
<feature type="domain" description="EGF-like" evidence="6">
    <location>
        <begin position="214"/>
        <end position="253"/>
    </location>
</feature>
<feature type="domain" description="EGF-like" evidence="6">
    <location>
        <begin position="166"/>
        <end position="205"/>
    </location>
</feature>
<sequence>MAATRVHAWLESECLNSTLNDCSPNAVCYDLSRGHRCECFPDYVDLSPDPEYPGRVCELRPTVSHFVDKSESFRLALLIRTWVPKESTHVNVIPATLTIRQTRFRSLAESAFLLKLPICLDSSRNDCHRLAICIERGNDEYECRCRDGYVDVSKDKDYPGRICREIVNECQNPSLNNCSRFADCTDLEVGYECHCREGYHDQSPSMPGRKCSLSINECESTNLNDCDRNAICTDLAAGYDCKCPSPYRDESPDPERPGRICRRKSYKTTLHQFQVYGYCLHT</sequence>
<dbReference type="Gene3D" id="2.10.25.10">
    <property type="entry name" value="Laminin"/>
    <property type="match status" value="4"/>
</dbReference>
<accession>A0A183J7Y9</accession>
<protein>
    <submittedName>
        <fullName evidence="9">EGF-like domain-containing protein</fullName>
    </submittedName>
</protein>
<dbReference type="SUPFAM" id="SSF57196">
    <property type="entry name" value="EGF/Laminin"/>
    <property type="match status" value="1"/>
</dbReference>
<keyword evidence="8" id="KW-1185">Reference proteome</keyword>
<dbReference type="Pfam" id="PF07645">
    <property type="entry name" value="EGF_CA"/>
    <property type="match status" value="2"/>
</dbReference>
<keyword evidence="2" id="KW-0732">Signal</keyword>